<sequence length="85" mass="9439">MYHDFLAGGAEDQHTLQENDPAKNSSRSEVATERAAAACDTIMLFKRRDISAMLVERTERSGHKAIVLTVDAPRLGRREAAIKNK</sequence>
<dbReference type="Pfam" id="PF01070">
    <property type="entry name" value="FMN_dh"/>
    <property type="match status" value="1"/>
</dbReference>
<feature type="region of interest" description="Disordered" evidence="2">
    <location>
        <begin position="1"/>
        <end position="32"/>
    </location>
</feature>
<accession>A0AAV5J598</accession>
<keyword evidence="5" id="KW-1185">Reference proteome</keyword>
<evidence type="ECO:0000256" key="2">
    <source>
        <dbReference type="SAM" id="MobiDB-lite"/>
    </source>
</evidence>
<evidence type="ECO:0000256" key="1">
    <source>
        <dbReference type="ARBA" id="ARBA00001917"/>
    </source>
</evidence>
<evidence type="ECO:0000313" key="5">
    <source>
        <dbReference type="Proteomes" id="UP001054252"/>
    </source>
</evidence>
<feature type="domain" description="FMN-dependent dehydrogenase" evidence="3">
    <location>
        <begin position="7"/>
        <end position="84"/>
    </location>
</feature>
<proteinExistence type="predicted"/>
<dbReference type="Gene3D" id="3.20.20.70">
    <property type="entry name" value="Aldolase class I"/>
    <property type="match status" value="1"/>
</dbReference>
<organism evidence="4 5">
    <name type="scientific">Rubroshorea leprosula</name>
    <dbReference type="NCBI Taxonomy" id="152421"/>
    <lineage>
        <taxon>Eukaryota</taxon>
        <taxon>Viridiplantae</taxon>
        <taxon>Streptophyta</taxon>
        <taxon>Embryophyta</taxon>
        <taxon>Tracheophyta</taxon>
        <taxon>Spermatophyta</taxon>
        <taxon>Magnoliopsida</taxon>
        <taxon>eudicotyledons</taxon>
        <taxon>Gunneridae</taxon>
        <taxon>Pentapetalae</taxon>
        <taxon>rosids</taxon>
        <taxon>malvids</taxon>
        <taxon>Malvales</taxon>
        <taxon>Dipterocarpaceae</taxon>
        <taxon>Rubroshorea</taxon>
    </lineage>
</organism>
<gene>
    <name evidence="4" type="ORF">SLEP1_g21224</name>
</gene>
<dbReference type="PANTHER" id="PTHR10578:SF67">
    <property type="entry name" value="PEROXISOMAL (S)-2-HYDROXYACID OXIDASE GLO3"/>
    <property type="match status" value="1"/>
</dbReference>
<name>A0AAV5J598_9ROSI</name>
<dbReference type="SUPFAM" id="SSF51395">
    <property type="entry name" value="FMN-linked oxidoreductases"/>
    <property type="match status" value="1"/>
</dbReference>
<dbReference type="PANTHER" id="PTHR10578">
    <property type="entry name" value="S -2-HYDROXY-ACID OXIDASE-RELATED"/>
    <property type="match status" value="1"/>
</dbReference>
<feature type="compositionally biased region" description="Basic and acidic residues" evidence="2">
    <location>
        <begin position="11"/>
        <end position="21"/>
    </location>
</feature>
<dbReference type="AlphaFoldDB" id="A0AAV5J598"/>
<comment type="cofactor">
    <cofactor evidence="1">
        <name>FMN</name>
        <dbReference type="ChEBI" id="CHEBI:58210"/>
    </cofactor>
</comment>
<dbReference type="GO" id="GO:0016491">
    <property type="term" value="F:oxidoreductase activity"/>
    <property type="evidence" value="ECO:0007669"/>
    <property type="project" value="InterPro"/>
</dbReference>
<comment type="caution">
    <text evidence="4">The sequence shown here is derived from an EMBL/GenBank/DDBJ whole genome shotgun (WGS) entry which is preliminary data.</text>
</comment>
<dbReference type="InterPro" id="IPR000262">
    <property type="entry name" value="FMN-dep_DH"/>
</dbReference>
<evidence type="ECO:0000259" key="3">
    <source>
        <dbReference type="Pfam" id="PF01070"/>
    </source>
</evidence>
<dbReference type="Proteomes" id="UP001054252">
    <property type="component" value="Unassembled WGS sequence"/>
</dbReference>
<protein>
    <recommendedName>
        <fullName evidence="3">FMN-dependent dehydrogenase domain-containing protein</fullName>
    </recommendedName>
</protein>
<dbReference type="InterPro" id="IPR013785">
    <property type="entry name" value="Aldolase_TIM"/>
</dbReference>
<evidence type="ECO:0000313" key="4">
    <source>
        <dbReference type="EMBL" id="GKV09774.1"/>
    </source>
</evidence>
<dbReference type="EMBL" id="BPVZ01000031">
    <property type="protein sequence ID" value="GKV09774.1"/>
    <property type="molecule type" value="Genomic_DNA"/>
</dbReference>
<reference evidence="4 5" key="1">
    <citation type="journal article" date="2021" name="Commun. Biol.">
        <title>The genome of Shorea leprosula (Dipterocarpaceae) highlights the ecological relevance of drought in aseasonal tropical rainforests.</title>
        <authorList>
            <person name="Ng K.K.S."/>
            <person name="Kobayashi M.J."/>
            <person name="Fawcett J.A."/>
            <person name="Hatakeyama M."/>
            <person name="Paape T."/>
            <person name="Ng C.H."/>
            <person name="Ang C.C."/>
            <person name="Tnah L.H."/>
            <person name="Lee C.T."/>
            <person name="Nishiyama T."/>
            <person name="Sese J."/>
            <person name="O'Brien M.J."/>
            <person name="Copetti D."/>
            <person name="Mohd Noor M.I."/>
            <person name="Ong R.C."/>
            <person name="Putra M."/>
            <person name="Sireger I.Z."/>
            <person name="Indrioko S."/>
            <person name="Kosugi Y."/>
            <person name="Izuno A."/>
            <person name="Isagi Y."/>
            <person name="Lee S.L."/>
            <person name="Shimizu K.K."/>
        </authorList>
    </citation>
    <scope>NUCLEOTIDE SEQUENCE [LARGE SCALE GENOMIC DNA]</scope>
    <source>
        <strain evidence="4">214</strain>
    </source>
</reference>